<gene>
    <name evidence="7" type="ORF">CROQUDRAFT_669270</name>
</gene>
<feature type="region of interest" description="Disordered" evidence="5">
    <location>
        <begin position="1"/>
        <end position="167"/>
    </location>
</feature>
<name>A0A9P6NPQ5_9BASI</name>
<evidence type="ECO:0000256" key="3">
    <source>
        <dbReference type="ARBA" id="ARBA00022833"/>
    </source>
</evidence>
<dbReference type="PROSITE" id="PS50089">
    <property type="entry name" value="ZF_RING_2"/>
    <property type="match status" value="1"/>
</dbReference>
<dbReference type="OrthoDB" id="2503326at2759"/>
<feature type="compositionally biased region" description="Low complexity" evidence="5">
    <location>
        <begin position="231"/>
        <end position="251"/>
    </location>
</feature>
<dbReference type="InterPro" id="IPR053238">
    <property type="entry name" value="RING-H2_zinc_finger"/>
</dbReference>
<dbReference type="GO" id="GO:0008270">
    <property type="term" value="F:zinc ion binding"/>
    <property type="evidence" value="ECO:0007669"/>
    <property type="project" value="UniProtKB-KW"/>
</dbReference>
<dbReference type="InterPro" id="IPR013083">
    <property type="entry name" value="Znf_RING/FYVE/PHD"/>
</dbReference>
<feature type="region of interest" description="Disordered" evidence="5">
    <location>
        <begin position="337"/>
        <end position="378"/>
    </location>
</feature>
<feature type="compositionally biased region" description="Polar residues" evidence="5">
    <location>
        <begin position="299"/>
        <end position="316"/>
    </location>
</feature>
<dbReference type="Gene3D" id="3.30.40.10">
    <property type="entry name" value="Zinc/RING finger domain, C3HC4 (zinc finger)"/>
    <property type="match status" value="1"/>
</dbReference>
<evidence type="ECO:0000259" key="6">
    <source>
        <dbReference type="PROSITE" id="PS50089"/>
    </source>
</evidence>
<evidence type="ECO:0000256" key="1">
    <source>
        <dbReference type="ARBA" id="ARBA00022723"/>
    </source>
</evidence>
<dbReference type="Pfam" id="PF13639">
    <property type="entry name" value="zf-RING_2"/>
    <property type="match status" value="1"/>
</dbReference>
<dbReference type="SUPFAM" id="SSF57850">
    <property type="entry name" value="RING/U-box"/>
    <property type="match status" value="1"/>
</dbReference>
<feature type="domain" description="RING-type" evidence="6">
    <location>
        <begin position="769"/>
        <end position="812"/>
    </location>
</feature>
<reference evidence="7" key="1">
    <citation type="submission" date="2013-11" db="EMBL/GenBank/DDBJ databases">
        <title>Genome sequence of the fusiform rust pathogen reveals effectors for host alternation and coevolution with pine.</title>
        <authorList>
            <consortium name="DOE Joint Genome Institute"/>
            <person name="Smith K."/>
            <person name="Pendleton A."/>
            <person name="Kubisiak T."/>
            <person name="Anderson C."/>
            <person name="Salamov A."/>
            <person name="Aerts A."/>
            <person name="Riley R."/>
            <person name="Clum A."/>
            <person name="Lindquist E."/>
            <person name="Ence D."/>
            <person name="Campbell M."/>
            <person name="Kronenberg Z."/>
            <person name="Feau N."/>
            <person name="Dhillon B."/>
            <person name="Hamelin R."/>
            <person name="Burleigh J."/>
            <person name="Smith J."/>
            <person name="Yandell M."/>
            <person name="Nelson C."/>
            <person name="Grigoriev I."/>
            <person name="Davis J."/>
        </authorList>
    </citation>
    <scope>NUCLEOTIDE SEQUENCE</scope>
    <source>
        <strain evidence="7">G11</strain>
    </source>
</reference>
<keyword evidence="3" id="KW-0862">Zinc</keyword>
<dbReference type="EMBL" id="MU167228">
    <property type="protein sequence ID" value="KAG0149412.1"/>
    <property type="molecule type" value="Genomic_DNA"/>
</dbReference>
<keyword evidence="1" id="KW-0479">Metal-binding</keyword>
<feature type="region of interest" description="Disordered" evidence="5">
    <location>
        <begin position="497"/>
        <end position="525"/>
    </location>
</feature>
<keyword evidence="2 4" id="KW-0863">Zinc-finger</keyword>
<comment type="caution">
    <text evidence="7">The sequence shown here is derived from an EMBL/GenBank/DDBJ whole genome shotgun (WGS) entry which is preliminary data.</text>
</comment>
<feature type="compositionally biased region" description="Polar residues" evidence="5">
    <location>
        <begin position="259"/>
        <end position="268"/>
    </location>
</feature>
<dbReference type="AlphaFoldDB" id="A0A9P6NPQ5"/>
<proteinExistence type="predicted"/>
<protein>
    <recommendedName>
        <fullName evidence="6">RING-type domain-containing protein</fullName>
    </recommendedName>
</protein>
<evidence type="ECO:0000256" key="4">
    <source>
        <dbReference type="PROSITE-ProRule" id="PRU00175"/>
    </source>
</evidence>
<evidence type="ECO:0000313" key="8">
    <source>
        <dbReference type="Proteomes" id="UP000886653"/>
    </source>
</evidence>
<feature type="compositionally biased region" description="Low complexity" evidence="5">
    <location>
        <begin position="137"/>
        <end position="158"/>
    </location>
</feature>
<feature type="region of interest" description="Disordered" evidence="5">
    <location>
        <begin position="453"/>
        <end position="484"/>
    </location>
</feature>
<evidence type="ECO:0000256" key="2">
    <source>
        <dbReference type="ARBA" id="ARBA00022771"/>
    </source>
</evidence>
<evidence type="ECO:0000256" key="5">
    <source>
        <dbReference type="SAM" id="MobiDB-lite"/>
    </source>
</evidence>
<feature type="compositionally biased region" description="Acidic residues" evidence="5">
    <location>
        <begin position="628"/>
        <end position="637"/>
    </location>
</feature>
<feature type="compositionally biased region" description="Low complexity" evidence="5">
    <location>
        <begin position="41"/>
        <end position="51"/>
    </location>
</feature>
<accession>A0A9P6NPQ5</accession>
<dbReference type="PANTHER" id="PTHR14155">
    <property type="entry name" value="RING FINGER DOMAIN-CONTAINING"/>
    <property type="match status" value="1"/>
</dbReference>
<feature type="compositionally biased region" description="Polar residues" evidence="5">
    <location>
        <begin position="592"/>
        <end position="601"/>
    </location>
</feature>
<feature type="compositionally biased region" description="Low complexity" evidence="5">
    <location>
        <begin position="337"/>
        <end position="347"/>
    </location>
</feature>
<dbReference type="Proteomes" id="UP000886653">
    <property type="component" value="Unassembled WGS sequence"/>
</dbReference>
<feature type="region of interest" description="Disordered" evidence="5">
    <location>
        <begin position="592"/>
        <end position="647"/>
    </location>
</feature>
<feature type="region of interest" description="Disordered" evidence="5">
    <location>
        <begin position="182"/>
        <end position="320"/>
    </location>
</feature>
<feature type="compositionally biased region" description="Basic residues" evidence="5">
    <location>
        <begin position="78"/>
        <end position="87"/>
    </location>
</feature>
<feature type="compositionally biased region" description="Polar residues" evidence="5">
    <location>
        <begin position="348"/>
        <end position="363"/>
    </location>
</feature>
<feature type="region of interest" description="Disordered" evidence="5">
    <location>
        <begin position="411"/>
        <end position="436"/>
    </location>
</feature>
<dbReference type="SMART" id="SM00184">
    <property type="entry name" value="RING"/>
    <property type="match status" value="1"/>
</dbReference>
<feature type="compositionally biased region" description="Low complexity" evidence="5">
    <location>
        <begin position="471"/>
        <end position="483"/>
    </location>
</feature>
<evidence type="ECO:0000313" key="7">
    <source>
        <dbReference type="EMBL" id="KAG0149412.1"/>
    </source>
</evidence>
<organism evidence="7 8">
    <name type="scientific">Cronartium quercuum f. sp. fusiforme G11</name>
    <dbReference type="NCBI Taxonomy" id="708437"/>
    <lineage>
        <taxon>Eukaryota</taxon>
        <taxon>Fungi</taxon>
        <taxon>Dikarya</taxon>
        <taxon>Basidiomycota</taxon>
        <taxon>Pucciniomycotina</taxon>
        <taxon>Pucciniomycetes</taxon>
        <taxon>Pucciniales</taxon>
        <taxon>Coleosporiaceae</taxon>
        <taxon>Cronartium</taxon>
    </lineage>
</organism>
<keyword evidence="8" id="KW-1185">Reference proteome</keyword>
<feature type="compositionally biased region" description="Polar residues" evidence="5">
    <location>
        <begin position="1"/>
        <end position="22"/>
    </location>
</feature>
<feature type="compositionally biased region" description="Low complexity" evidence="5">
    <location>
        <begin position="197"/>
        <end position="219"/>
    </location>
</feature>
<sequence length="816" mass="87178">MGQSQSTIHPNTPTRPHSSQPEPNRRRPSFFGLARRHSRFSQQPTPTSSPCLPLPSPLSAPARHSPRHSLFPPLNSLVKRRNRRHRSQPPSAGPPRSPSTLSDSSFILLDRSSSPPSIPNRPRHHRRPSWNALLGHSLPSPRLSPNPSTRYNTTTITTDHQRTHPNKLAEQEAPVVPLIDFQSHVPSRPDPSLIDEPSSSHSNPASSLSPSQSGLLQISDPSPPHQHKPVCEPSCSCSPALSSSTRSLAALPSPPIASVPTTSPQSVQPGPRPSELTLDVTPQTLSRDRPTESTPPPQFTSTRPASQPSQTPTGLQPPTRRIYVQGMVVARNVADSPSSASALPMSPEISSYTGPAASADQTMPSESSSPDPAEPVPTPSAVLLEQASMISRLLSVAAAATASSLLPSAINADGTPISSSPQTQNESEPESEQHGGLQNLRDALRAAFGSALVNSDTPPVAPEPEPEPEPTTRTSPTTTTTTTGARIMHRLGLHHLLSNRTPSEGSGSIPVSPAPRPAPDEPGSFERFLSELQTDVGLAILQALGGGTGPETDSNTQSVTFNFFRMHRFERNSEPENGNLVPVLLVGVRSAPPTNIRSPTPTHEEDEDEDGYEGVRELFGGTGTEVGEGQEESSEIESEGRETVTDEEVVEPVLENAIPATVNTPPARSWLIFVLAGLYPSTHPIFTAPTLFIPGTSPINGSPHPFASGGSGLDYETMLRLAELIGQAKPPTATASQIEDAHLRTLDSTTELAGLVNEGSVLANTAEKCLICLTEYGEEEEEMRLLKCKHLFHRKCIDQWLMSGSATCPACRDVAV</sequence>
<dbReference type="InterPro" id="IPR001841">
    <property type="entry name" value="Znf_RING"/>
</dbReference>
<dbReference type="PANTHER" id="PTHR14155:SF610">
    <property type="entry name" value="OS01G0755700 PROTEIN"/>
    <property type="match status" value="1"/>
</dbReference>
<feature type="compositionally biased region" description="Polar residues" evidence="5">
    <location>
        <begin position="416"/>
        <end position="426"/>
    </location>
</feature>